<evidence type="ECO:0000256" key="1">
    <source>
        <dbReference type="ARBA" id="ARBA00001917"/>
    </source>
</evidence>
<dbReference type="AlphaFoldDB" id="A0AA48GU80"/>
<evidence type="ECO:0000256" key="4">
    <source>
        <dbReference type="ARBA" id="ARBA00022857"/>
    </source>
</evidence>
<dbReference type="InterPro" id="IPR001155">
    <property type="entry name" value="OxRdtase_FMN_N"/>
</dbReference>
<feature type="compositionally biased region" description="Pro residues" evidence="6">
    <location>
        <begin position="356"/>
        <end position="368"/>
    </location>
</feature>
<evidence type="ECO:0000313" key="9">
    <source>
        <dbReference type="Proteomes" id="UP001238179"/>
    </source>
</evidence>
<sequence length="368" mass="38771">MSRLFTPFPLRGVTLPNRIAVSPMCQYSAAEGLANDWHLVHLGGLAQGGAGLVLTEAAAVAAEGRISAEDLGLWEDAQIEPLARITAFIRAQGAVPGIQLAHAGRKSGSGAPWKGNNVPPASWPGAAPSAVPFDEGWPTPLALDETGIAGIVEAFRAAALRALEAGFQVAEIHAAHGYLLHQFLSPLANRRQDRYGGSLENRSRLLREVAGAVRAVWPAHLPLLVRLSCTDWVPGGWEIGESVDLARMLGPLGVDLVDCSSGGMAPRAAIPVGPGYQVDFAARIRREAGIATGAVGLITGPAQAEEILARGEADLVLLGRELLRDPRWPLRAAHKLGVAAPWPAPYARGSREPVPLRDPLPGPGAWPR</sequence>
<keyword evidence="9" id="KW-1185">Reference proteome</keyword>
<feature type="domain" description="NADH:flavin oxidoreductase/NADH oxidase N-terminal" evidence="7">
    <location>
        <begin position="4"/>
        <end position="336"/>
    </location>
</feature>
<protein>
    <submittedName>
        <fullName evidence="8">Oxidoreductase</fullName>
    </submittedName>
</protein>
<dbReference type="CDD" id="cd02932">
    <property type="entry name" value="OYE_YqiM_FMN"/>
    <property type="match status" value="1"/>
</dbReference>
<organism evidence="8 9">
    <name type="scientific">Mesoterricola silvestris</name>
    <dbReference type="NCBI Taxonomy" id="2927979"/>
    <lineage>
        <taxon>Bacteria</taxon>
        <taxon>Pseudomonadati</taxon>
        <taxon>Acidobacteriota</taxon>
        <taxon>Holophagae</taxon>
        <taxon>Holophagales</taxon>
        <taxon>Holophagaceae</taxon>
        <taxon>Mesoterricola</taxon>
    </lineage>
</organism>
<name>A0AA48GU80_9BACT</name>
<dbReference type="Pfam" id="PF00724">
    <property type="entry name" value="Oxidored_FMN"/>
    <property type="match status" value="1"/>
</dbReference>
<accession>A0AA48GU80</accession>
<dbReference type="PANTHER" id="PTHR43303:SF4">
    <property type="entry name" value="NADPH DEHYDROGENASE C23G7.10C-RELATED"/>
    <property type="match status" value="1"/>
</dbReference>
<evidence type="ECO:0000259" key="7">
    <source>
        <dbReference type="Pfam" id="PF00724"/>
    </source>
</evidence>
<evidence type="ECO:0000256" key="3">
    <source>
        <dbReference type="ARBA" id="ARBA00022643"/>
    </source>
</evidence>
<dbReference type="PANTHER" id="PTHR43303">
    <property type="entry name" value="NADPH DEHYDROGENASE C23G7.10C-RELATED"/>
    <property type="match status" value="1"/>
</dbReference>
<dbReference type="KEGG" id="msil:METEAL_36340"/>
<proteinExistence type="predicted"/>
<feature type="region of interest" description="Disordered" evidence="6">
    <location>
        <begin position="348"/>
        <end position="368"/>
    </location>
</feature>
<comment type="cofactor">
    <cofactor evidence="1">
        <name>FMN</name>
        <dbReference type="ChEBI" id="CHEBI:58210"/>
    </cofactor>
</comment>
<keyword evidence="3" id="KW-0288">FMN</keyword>
<dbReference type="Proteomes" id="UP001238179">
    <property type="component" value="Chromosome"/>
</dbReference>
<dbReference type="EMBL" id="AP027080">
    <property type="protein sequence ID" value="BDU74460.1"/>
    <property type="molecule type" value="Genomic_DNA"/>
</dbReference>
<dbReference type="InterPro" id="IPR044152">
    <property type="entry name" value="YqjM-like"/>
</dbReference>
<keyword evidence="4" id="KW-0521">NADP</keyword>
<evidence type="ECO:0000313" key="8">
    <source>
        <dbReference type="EMBL" id="BDU74460.1"/>
    </source>
</evidence>
<keyword evidence="2" id="KW-0285">Flavoprotein</keyword>
<evidence type="ECO:0000256" key="6">
    <source>
        <dbReference type="SAM" id="MobiDB-lite"/>
    </source>
</evidence>
<dbReference type="GO" id="GO:0010181">
    <property type="term" value="F:FMN binding"/>
    <property type="evidence" value="ECO:0007669"/>
    <property type="project" value="InterPro"/>
</dbReference>
<keyword evidence="5" id="KW-0560">Oxidoreductase</keyword>
<dbReference type="RefSeq" id="WP_316413136.1">
    <property type="nucleotide sequence ID" value="NZ_AP027080.1"/>
</dbReference>
<dbReference type="GO" id="GO:0003959">
    <property type="term" value="F:NADPH dehydrogenase activity"/>
    <property type="evidence" value="ECO:0007669"/>
    <property type="project" value="InterPro"/>
</dbReference>
<gene>
    <name evidence="8" type="primary">namA</name>
    <name evidence="8" type="ORF">METEAL_36340</name>
</gene>
<reference evidence="9" key="1">
    <citation type="journal article" date="2023" name="Int. J. Syst. Evol. Microbiol.">
        <title>Mesoterricola silvestris gen. nov., sp. nov., Mesoterricola sediminis sp. nov., Geothrix oryzae sp. nov., Geothrix edaphica sp. nov., Geothrix rubra sp. nov., and Geothrix limicola sp. nov., six novel members of Acidobacteriota isolated from soils.</title>
        <authorList>
            <person name="Itoh H."/>
            <person name="Sugisawa Y."/>
            <person name="Mise K."/>
            <person name="Xu Z."/>
            <person name="Kuniyasu M."/>
            <person name="Ushijima N."/>
            <person name="Kawano K."/>
            <person name="Kobayashi E."/>
            <person name="Shiratori Y."/>
            <person name="Masuda Y."/>
            <person name="Senoo K."/>
        </authorList>
    </citation>
    <scope>NUCLEOTIDE SEQUENCE [LARGE SCALE GENOMIC DNA]</scope>
    <source>
        <strain evidence="9">W79</strain>
    </source>
</reference>
<dbReference type="GO" id="GO:0050661">
    <property type="term" value="F:NADP binding"/>
    <property type="evidence" value="ECO:0007669"/>
    <property type="project" value="InterPro"/>
</dbReference>
<dbReference type="InterPro" id="IPR013785">
    <property type="entry name" value="Aldolase_TIM"/>
</dbReference>
<dbReference type="SUPFAM" id="SSF51395">
    <property type="entry name" value="FMN-linked oxidoreductases"/>
    <property type="match status" value="1"/>
</dbReference>
<evidence type="ECO:0000256" key="2">
    <source>
        <dbReference type="ARBA" id="ARBA00022630"/>
    </source>
</evidence>
<dbReference type="Gene3D" id="3.20.20.70">
    <property type="entry name" value="Aldolase class I"/>
    <property type="match status" value="1"/>
</dbReference>
<evidence type="ECO:0000256" key="5">
    <source>
        <dbReference type="ARBA" id="ARBA00023002"/>
    </source>
</evidence>